<evidence type="ECO:0000313" key="5">
    <source>
        <dbReference type="Proteomes" id="UP000027073"/>
    </source>
</evidence>
<dbReference type="PANTHER" id="PTHR48027">
    <property type="entry name" value="HETEROGENEOUS NUCLEAR RIBONUCLEOPROTEIN 87F-RELATED"/>
    <property type="match status" value="1"/>
</dbReference>
<evidence type="ECO:0000259" key="3">
    <source>
        <dbReference type="PROSITE" id="PS50102"/>
    </source>
</evidence>
<dbReference type="VEuPathDB" id="FungiDB:PLEOSDRAFT_1104605"/>
<proteinExistence type="predicted"/>
<name>A0A067NWD5_PLEO1</name>
<dbReference type="SMART" id="SM00360">
    <property type="entry name" value="RRM"/>
    <property type="match status" value="1"/>
</dbReference>
<protein>
    <recommendedName>
        <fullName evidence="3">RRM domain-containing protein</fullName>
    </recommendedName>
</protein>
<dbReference type="OrthoDB" id="439808at2759"/>
<dbReference type="EMBL" id="KL198008">
    <property type="protein sequence ID" value="KDQ27931.1"/>
    <property type="molecule type" value="Genomic_DNA"/>
</dbReference>
<evidence type="ECO:0000256" key="1">
    <source>
        <dbReference type="ARBA" id="ARBA00022884"/>
    </source>
</evidence>
<dbReference type="InterPro" id="IPR000504">
    <property type="entry name" value="RRM_dom"/>
</dbReference>
<sequence>MSKVSIGNLSWNTNNDSLRELFSTYGEVVDTIVMRDAETGRSRGFGFITFSSEGEAAAAAEALDRSEVDGRRVKVIVSDSRPL</sequence>
<dbReference type="Gene3D" id="3.30.70.330">
    <property type="match status" value="1"/>
</dbReference>
<keyword evidence="1 2" id="KW-0694">RNA-binding</keyword>
<dbReference type="Proteomes" id="UP000027073">
    <property type="component" value="Unassembled WGS sequence"/>
</dbReference>
<evidence type="ECO:0000313" key="4">
    <source>
        <dbReference type="EMBL" id="KDQ27931.1"/>
    </source>
</evidence>
<dbReference type="FunCoup" id="A0A067NWD5">
    <property type="interactions" value="66"/>
</dbReference>
<accession>A0A067NWD5</accession>
<reference evidence="5" key="1">
    <citation type="journal article" date="2014" name="Proc. Natl. Acad. Sci. U.S.A.">
        <title>Extensive sampling of basidiomycete genomes demonstrates inadequacy of the white-rot/brown-rot paradigm for wood decay fungi.</title>
        <authorList>
            <person name="Riley R."/>
            <person name="Salamov A.A."/>
            <person name="Brown D.W."/>
            <person name="Nagy L.G."/>
            <person name="Floudas D."/>
            <person name="Held B.W."/>
            <person name="Levasseur A."/>
            <person name="Lombard V."/>
            <person name="Morin E."/>
            <person name="Otillar R."/>
            <person name="Lindquist E.A."/>
            <person name="Sun H."/>
            <person name="LaButti K.M."/>
            <person name="Schmutz J."/>
            <person name="Jabbour D."/>
            <person name="Luo H."/>
            <person name="Baker S.E."/>
            <person name="Pisabarro A.G."/>
            <person name="Walton J.D."/>
            <person name="Blanchette R.A."/>
            <person name="Henrissat B."/>
            <person name="Martin F."/>
            <person name="Cullen D."/>
            <person name="Hibbett D.S."/>
            <person name="Grigoriev I.V."/>
        </authorList>
    </citation>
    <scope>NUCLEOTIDE SEQUENCE [LARGE SCALE GENOMIC DNA]</scope>
    <source>
        <strain evidence="5">PC15</strain>
    </source>
</reference>
<dbReference type="InterPro" id="IPR052462">
    <property type="entry name" value="SLIRP/GR-RBP-like"/>
</dbReference>
<dbReference type="STRING" id="1137138.A0A067NWD5"/>
<dbReference type="PROSITE" id="PS50102">
    <property type="entry name" value="RRM"/>
    <property type="match status" value="1"/>
</dbReference>
<dbReference type="AlphaFoldDB" id="A0A067NWD5"/>
<evidence type="ECO:0000256" key="2">
    <source>
        <dbReference type="PROSITE-ProRule" id="PRU00176"/>
    </source>
</evidence>
<dbReference type="GO" id="GO:0003723">
    <property type="term" value="F:RNA binding"/>
    <property type="evidence" value="ECO:0007669"/>
    <property type="project" value="UniProtKB-UniRule"/>
</dbReference>
<feature type="domain" description="RRM" evidence="3">
    <location>
        <begin position="2"/>
        <end position="80"/>
    </location>
</feature>
<dbReference type="HOGENOM" id="CLU_012062_28_8_1"/>
<dbReference type="InParanoid" id="A0A067NWD5"/>
<organism evidence="4 5">
    <name type="scientific">Pleurotus ostreatus (strain PC15)</name>
    <name type="common">Oyster mushroom</name>
    <dbReference type="NCBI Taxonomy" id="1137138"/>
    <lineage>
        <taxon>Eukaryota</taxon>
        <taxon>Fungi</taxon>
        <taxon>Dikarya</taxon>
        <taxon>Basidiomycota</taxon>
        <taxon>Agaricomycotina</taxon>
        <taxon>Agaricomycetes</taxon>
        <taxon>Agaricomycetidae</taxon>
        <taxon>Agaricales</taxon>
        <taxon>Pleurotineae</taxon>
        <taxon>Pleurotaceae</taxon>
        <taxon>Pleurotus</taxon>
    </lineage>
</organism>
<dbReference type="SUPFAM" id="SSF54928">
    <property type="entry name" value="RNA-binding domain, RBD"/>
    <property type="match status" value="1"/>
</dbReference>
<dbReference type="InterPro" id="IPR012677">
    <property type="entry name" value="Nucleotide-bd_a/b_plait_sf"/>
</dbReference>
<gene>
    <name evidence="4" type="ORF">PLEOSDRAFT_1104605</name>
</gene>
<dbReference type="InterPro" id="IPR035979">
    <property type="entry name" value="RBD_domain_sf"/>
</dbReference>
<dbReference type="Pfam" id="PF00076">
    <property type="entry name" value="RRM_1"/>
    <property type="match status" value="1"/>
</dbReference>